<evidence type="ECO:0000256" key="2">
    <source>
        <dbReference type="ARBA" id="ARBA00005484"/>
    </source>
</evidence>
<evidence type="ECO:0000313" key="11">
    <source>
        <dbReference type="Proteomes" id="UP000593564"/>
    </source>
</evidence>
<evidence type="ECO:0000256" key="7">
    <source>
        <dbReference type="ARBA" id="ARBA00022989"/>
    </source>
</evidence>
<keyword evidence="11" id="KW-1185">Reference proteome</keyword>
<accession>A0A7J7GDD8</accession>
<reference evidence="10 11" key="2">
    <citation type="submission" date="2020-07" db="EMBL/GenBank/DDBJ databases">
        <title>Genome assembly of wild tea tree DASZ reveals pedigree and selection history of tea varieties.</title>
        <authorList>
            <person name="Zhang W."/>
        </authorList>
    </citation>
    <scope>NUCLEOTIDE SEQUENCE [LARGE SCALE GENOMIC DNA]</scope>
    <source>
        <strain evidence="11">cv. G240</strain>
        <tissue evidence="10">Leaf</tissue>
    </source>
</reference>
<comment type="subcellular location">
    <subcellularLocation>
        <location evidence="1">Membrane</location>
        <topology evidence="1">Multi-pass membrane protein</topology>
    </subcellularLocation>
</comment>
<feature type="transmembrane region" description="Helical" evidence="9">
    <location>
        <begin position="143"/>
        <end position="165"/>
    </location>
</feature>
<dbReference type="GO" id="GO:0016020">
    <property type="term" value="C:membrane"/>
    <property type="evidence" value="ECO:0007669"/>
    <property type="project" value="UniProtKB-SubCell"/>
</dbReference>
<dbReference type="GO" id="GO:0035673">
    <property type="term" value="F:oligopeptide transmembrane transporter activity"/>
    <property type="evidence" value="ECO:0007669"/>
    <property type="project" value="InterPro"/>
</dbReference>
<keyword evidence="8 9" id="KW-0472">Membrane</keyword>
<dbReference type="InterPro" id="IPR004648">
    <property type="entry name" value="Oligpept_transpt"/>
</dbReference>
<reference evidence="11" key="1">
    <citation type="journal article" date="2020" name="Nat. Commun.">
        <title>Genome assembly of wild tea tree DASZ reveals pedigree and selection history of tea varieties.</title>
        <authorList>
            <person name="Zhang W."/>
            <person name="Zhang Y."/>
            <person name="Qiu H."/>
            <person name="Guo Y."/>
            <person name="Wan H."/>
            <person name="Zhang X."/>
            <person name="Scossa F."/>
            <person name="Alseekh S."/>
            <person name="Zhang Q."/>
            <person name="Wang P."/>
            <person name="Xu L."/>
            <person name="Schmidt M.H."/>
            <person name="Jia X."/>
            <person name="Li D."/>
            <person name="Zhu A."/>
            <person name="Guo F."/>
            <person name="Chen W."/>
            <person name="Ni D."/>
            <person name="Usadel B."/>
            <person name="Fernie A.R."/>
            <person name="Wen W."/>
        </authorList>
    </citation>
    <scope>NUCLEOTIDE SEQUENCE [LARGE SCALE GENOMIC DNA]</scope>
    <source>
        <strain evidence="11">cv. G240</strain>
    </source>
</reference>
<keyword evidence="7 9" id="KW-1133">Transmembrane helix</keyword>
<organism evidence="10 11">
    <name type="scientific">Camellia sinensis</name>
    <name type="common">Tea plant</name>
    <name type="synonym">Thea sinensis</name>
    <dbReference type="NCBI Taxonomy" id="4442"/>
    <lineage>
        <taxon>Eukaryota</taxon>
        <taxon>Viridiplantae</taxon>
        <taxon>Streptophyta</taxon>
        <taxon>Embryophyta</taxon>
        <taxon>Tracheophyta</taxon>
        <taxon>Spermatophyta</taxon>
        <taxon>Magnoliopsida</taxon>
        <taxon>eudicotyledons</taxon>
        <taxon>Gunneridae</taxon>
        <taxon>Pentapetalae</taxon>
        <taxon>asterids</taxon>
        <taxon>Ericales</taxon>
        <taxon>Theaceae</taxon>
        <taxon>Camellia</taxon>
    </lineage>
</organism>
<comment type="similarity">
    <text evidence="2">Belongs to the oligopeptide OPT transporter (TC 2.A.67.1) family.</text>
</comment>
<keyword evidence="4 9" id="KW-0812">Transmembrane</keyword>
<feature type="transmembrane region" description="Helical" evidence="9">
    <location>
        <begin position="116"/>
        <end position="137"/>
    </location>
</feature>
<feature type="transmembrane region" description="Helical" evidence="9">
    <location>
        <begin position="58"/>
        <end position="81"/>
    </location>
</feature>
<evidence type="ECO:0000256" key="4">
    <source>
        <dbReference type="ARBA" id="ARBA00022692"/>
    </source>
</evidence>
<dbReference type="Proteomes" id="UP000593564">
    <property type="component" value="Unassembled WGS sequence"/>
</dbReference>
<keyword evidence="5" id="KW-0571">Peptide transport</keyword>
<dbReference type="PANTHER" id="PTHR22601">
    <property type="entry name" value="ISP4 LIKE PROTEIN"/>
    <property type="match status" value="1"/>
</dbReference>
<protein>
    <submittedName>
        <fullName evidence="10">Uncharacterized protein</fullName>
    </submittedName>
</protein>
<dbReference type="Pfam" id="PF03169">
    <property type="entry name" value="OPT"/>
    <property type="match status" value="1"/>
</dbReference>
<name>A0A7J7GDD8_CAMSI</name>
<feature type="non-terminal residue" evidence="10">
    <location>
        <position position="1"/>
    </location>
</feature>
<evidence type="ECO:0000256" key="5">
    <source>
        <dbReference type="ARBA" id="ARBA00022856"/>
    </source>
</evidence>
<dbReference type="EMBL" id="JACBKZ010000011">
    <property type="protein sequence ID" value="KAF5938750.1"/>
    <property type="molecule type" value="Genomic_DNA"/>
</dbReference>
<evidence type="ECO:0000313" key="10">
    <source>
        <dbReference type="EMBL" id="KAF5938750.1"/>
    </source>
</evidence>
<evidence type="ECO:0000256" key="8">
    <source>
        <dbReference type="ARBA" id="ARBA00023136"/>
    </source>
</evidence>
<proteinExistence type="inferred from homology"/>
<dbReference type="InterPro" id="IPR004813">
    <property type="entry name" value="OPT"/>
</dbReference>
<keyword evidence="3" id="KW-0813">Transport</keyword>
<gene>
    <name evidence="10" type="ORF">HYC85_023009</name>
</gene>
<evidence type="ECO:0000256" key="3">
    <source>
        <dbReference type="ARBA" id="ARBA00022448"/>
    </source>
</evidence>
<comment type="caution">
    <text evidence="10">The sequence shown here is derived from an EMBL/GenBank/DDBJ whole genome shotgun (WGS) entry which is preliminary data.</text>
</comment>
<dbReference type="GO" id="GO:0015031">
    <property type="term" value="P:protein transport"/>
    <property type="evidence" value="ECO:0007669"/>
    <property type="project" value="UniProtKB-KW"/>
</dbReference>
<evidence type="ECO:0000256" key="6">
    <source>
        <dbReference type="ARBA" id="ARBA00022927"/>
    </source>
</evidence>
<evidence type="ECO:0000256" key="9">
    <source>
        <dbReference type="SAM" id="Phobius"/>
    </source>
</evidence>
<dbReference type="AlphaFoldDB" id="A0A7J7GDD8"/>
<sequence length="168" mass="18923">ALHDSETRPKGGLTRLQFSTHAFNADGGLYDVSKVLNETTFAFNRQGYESYSKIHLSIFFAFTYALSFATLATTLSHVALFHGRTIWEQTKASFQHKFGDVHTRLMKKNYDPVPQWFYTLLVVVIGLTMLTCEGFGTQLQLPYWGVLLAMALAFIFTLPIAVITVTTN</sequence>
<keyword evidence="6" id="KW-0653">Protein transport</keyword>
<evidence type="ECO:0000256" key="1">
    <source>
        <dbReference type="ARBA" id="ARBA00004141"/>
    </source>
</evidence>